<dbReference type="RefSeq" id="WP_208620404.1">
    <property type="nucleotide sequence ID" value="NZ_CAWNQI010000095.1"/>
</dbReference>
<sequence length="139" mass="16069">MCPTISASKSARIYRNLALPYRLRAVSFTIGELATHITGGDKEACHAAIKQSFNDWLADFGIGNREKYQVVTRTRDFIQKYGLSRFQPYTYGRPNCDIDKAHVMRINDLAGYLVHNRLMMDRWNTSLFPVYLKENVNFI</sequence>
<proteinExistence type="predicted"/>
<protein>
    <submittedName>
        <fullName evidence="1">Propanediol utilization protein</fullName>
    </submittedName>
</protein>
<evidence type="ECO:0000313" key="1">
    <source>
        <dbReference type="EMBL" id="PHM49284.1"/>
    </source>
</evidence>
<comment type="caution">
    <text evidence="1">The sequence shown here is derived from an EMBL/GenBank/DDBJ whole genome shotgun (WGS) entry which is preliminary data.</text>
</comment>
<gene>
    <name evidence="1" type="ORF">Xmir_01640</name>
</gene>
<reference evidence="1 2" key="1">
    <citation type="journal article" date="2017" name="Nat. Microbiol.">
        <title>Natural product diversity associated with the nematode symbionts Photorhabdus and Xenorhabdus.</title>
        <authorList>
            <person name="Tobias N.J."/>
            <person name="Wolff H."/>
            <person name="Djahanschiri B."/>
            <person name="Grundmann F."/>
            <person name="Kronenwerth M."/>
            <person name="Shi Y.M."/>
            <person name="Simonyi S."/>
            <person name="Grun P."/>
            <person name="Shapiro-Ilan D."/>
            <person name="Pidot S.J."/>
            <person name="Stinear T.P."/>
            <person name="Ebersberger I."/>
            <person name="Bode H.B."/>
        </authorList>
    </citation>
    <scope>NUCLEOTIDE SEQUENCE [LARGE SCALE GENOMIC DNA]</scope>
    <source>
        <strain evidence="1 2">DSM 17902</strain>
    </source>
</reference>
<organism evidence="1 2">
    <name type="scientific">Xenorhabdus miraniensis</name>
    <dbReference type="NCBI Taxonomy" id="351674"/>
    <lineage>
        <taxon>Bacteria</taxon>
        <taxon>Pseudomonadati</taxon>
        <taxon>Pseudomonadota</taxon>
        <taxon>Gammaproteobacteria</taxon>
        <taxon>Enterobacterales</taxon>
        <taxon>Morganellaceae</taxon>
        <taxon>Xenorhabdus</taxon>
    </lineage>
</organism>
<accession>A0A2D0JSK9</accession>
<evidence type="ECO:0000313" key="2">
    <source>
        <dbReference type="Proteomes" id="UP000221980"/>
    </source>
</evidence>
<keyword evidence="2" id="KW-1185">Reference proteome</keyword>
<dbReference type="Proteomes" id="UP000221980">
    <property type="component" value="Unassembled WGS sequence"/>
</dbReference>
<name>A0A2D0JSK9_9GAMM</name>
<dbReference type="AlphaFoldDB" id="A0A2D0JSK9"/>
<dbReference type="EMBL" id="NITZ01000006">
    <property type="protein sequence ID" value="PHM49284.1"/>
    <property type="molecule type" value="Genomic_DNA"/>
</dbReference>